<reference evidence="2 3" key="1">
    <citation type="submission" date="2014-07" db="EMBL/GenBank/DDBJ databases">
        <title>Draft genome sequence of Thalassospira profundimaris S25-3-2.</title>
        <authorList>
            <person name="Lai Q."/>
            <person name="Shao Z."/>
        </authorList>
    </citation>
    <scope>NUCLEOTIDE SEQUENCE [LARGE SCALE GENOMIC DNA]</scope>
    <source>
        <strain evidence="2 3">S25-3-2</strain>
    </source>
</reference>
<protein>
    <submittedName>
        <fullName evidence="2">Uncharacterized protein</fullName>
    </submittedName>
</protein>
<evidence type="ECO:0000313" key="3">
    <source>
        <dbReference type="Proteomes" id="UP000252517"/>
    </source>
</evidence>
<dbReference type="AlphaFoldDB" id="A0A367XJ26"/>
<evidence type="ECO:0000256" key="1">
    <source>
        <dbReference type="SAM" id="MobiDB-lite"/>
    </source>
</evidence>
<accession>A0A367XJ26</accession>
<sequence length="85" mass="9258">MIRKRSAQPARNRQEKHLKAIKAAFDPIQDRKMTLPATSRLSPGTKVPVSGNISSSIRAIPKIAQNKREPANGAPLIRPAPVTNP</sequence>
<name>A0A367XJ26_9PROT</name>
<comment type="caution">
    <text evidence="2">The sequence shown here is derived from an EMBL/GenBank/DDBJ whole genome shotgun (WGS) entry which is preliminary data.</text>
</comment>
<dbReference type="EMBL" id="JPWH01000002">
    <property type="protein sequence ID" value="RCK53666.1"/>
    <property type="molecule type" value="Genomic_DNA"/>
</dbReference>
<gene>
    <name evidence="2" type="ORF">TH25_03925</name>
</gene>
<evidence type="ECO:0000313" key="2">
    <source>
        <dbReference type="EMBL" id="RCK53666.1"/>
    </source>
</evidence>
<proteinExistence type="predicted"/>
<feature type="region of interest" description="Disordered" evidence="1">
    <location>
        <begin position="31"/>
        <end position="85"/>
    </location>
</feature>
<dbReference type="Proteomes" id="UP000252517">
    <property type="component" value="Unassembled WGS sequence"/>
</dbReference>
<organism evidence="2 3">
    <name type="scientific">Thalassospira profundimaris</name>
    <dbReference type="NCBI Taxonomy" id="502049"/>
    <lineage>
        <taxon>Bacteria</taxon>
        <taxon>Pseudomonadati</taxon>
        <taxon>Pseudomonadota</taxon>
        <taxon>Alphaproteobacteria</taxon>
        <taxon>Rhodospirillales</taxon>
        <taxon>Thalassospiraceae</taxon>
        <taxon>Thalassospira</taxon>
    </lineage>
</organism>